<organism evidence="1 2">
    <name type="scientific">Ilyodon furcidens</name>
    <name type="common">goldbreast splitfin</name>
    <dbReference type="NCBI Taxonomy" id="33524"/>
    <lineage>
        <taxon>Eukaryota</taxon>
        <taxon>Metazoa</taxon>
        <taxon>Chordata</taxon>
        <taxon>Craniata</taxon>
        <taxon>Vertebrata</taxon>
        <taxon>Euteleostomi</taxon>
        <taxon>Actinopterygii</taxon>
        <taxon>Neopterygii</taxon>
        <taxon>Teleostei</taxon>
        <taxon>Neoteleostei</taxon>
        <taxon>Acanthomorphata</taxon>
        <taxon>Ovalentaria</taxon>
        <taxon>Atherinomorphae</taxon>
        <taxon>Cyprinodontiformes</taxon>
        <taxon>Goodeidae</taxon>
        <taxon>Ilyodon</taxon>
    </lineage>
</organism>
<proteinExistence type="predicted"/>
<keyword evidence="2" id="KW-1185">Reference proteome</keyword>
<protein>
    <submittedName>
        <fullName evidence="1">Uncharacterized protein</fullName>
    </submittedName>
</protein>
<reference evidence="1 2" key="1">
    <citation type="submission" date="2021-06" db="EMBL/GenBank/DDBJ databases">
        <authorList>
            <person name="Palmer J.M."/>
        </authorList>
    </citation>
    <scope>NUCLEOTIDE SEQUENCE [LARGE SCALE GENOMIC DNA]</scope>
    <source>
        <strain evidence="2">if_2019</strain>
        <tissue evidence="1">Muscle</tissue>
    </source>
</reference>
<gene>
    <name evidence="1" type="ORF">ILYODFUR_014015</name>
</gene>
<name>A0ABV0VDT4_9TELE</name>
<accession>A0ABV0VDT4</accession>
<dbReference type="Proteomes" id="UP001482620">
    <property type="component" value="Unassembled WGS sequence"/>
</dbReference>
<evidence type="ECO:0000313" key="2">
    <source>
        <dbReference type="Proteomes" id="UP001482620"/>
    </source>
</evidence>
<sequence length="101" mass="11944">MFHHWDDVIRVMCRVFFLTKLPKHFLCLSKGSVEILSAHSSTFAVFTSRLVENKTLMVFFQQWLSAWHSSIKIRFYTFLHLICGSLQLLQSHHRPLGFFSK</sequence>
<evidence type="ECO:0000313" key="1">
    <source>
        <dbReference type="EMBL" id="MEQ2255452.1"/>
    </source>
</evidence>
<comment type="caution">
    <text evidence="1">The sequence shown here is derived from an EMBL/GenBank/DDBJ whole genome shotgun (WGS) entry which is preliminary data.</text>
</comment>
<dbReference type="EMBL" id="JAHRIQ010105434">
    <property type="protein sequence ID" value="MEQ2255452.1"/>
    <property type="molecule type" value="Genomic_DNA"/>
</dbReference>